<evidence type="ECO:0000256" key="1">
    <source>
        <dbReference type="ARBA" id="ARBA00023015"/>
    </source>
</evidence>
<dbReference type="PRINTS" id="PR00032">
    <property type="entry name" value="HTHARAC"/>
</dbReference>
<proteinExistence type="predicted"/>
<dbReference type="InterPro" id="IPR020449">
    <property type="entry name" value="Tscrpt_reg_AraC-type_HTH"/>
</dbReference>
<dbReference type="SUPFAM" id="SSF46689">
    <property type="entry name" value="Homeodomain-like"/>
    <property type="match status" value="1"/>
</dbReference>
<feature type="domain" description="HTH araC/xylS-type" evidence="4">
    <location>
        <begin position="172"/>
        <end position="270"/>
    </location>
</feature>
<evidence type="ECO:0000256" key="3">
    <source>
        <dbReference type="ARBA" id="ARBA00023163"/>
    </source>
</evidence>
<dbReference type="InterPro" id="IPR018062">
    <property type="entry name" value="HTH_AraC-typ_CS"/>
</dbReference>
<name>A0ABW5KEU5_9SPHI</name>
<dbReference type="Gene3D" id="1.10.10.60">
    <property type="entry name" value="Homeodomain-like"/>
    <property type="match status" value="1"/>
</dbReference>
<dbReference type="SMART" id="SM00342">
    <property type="entry name" value="HTH_ARAC"/>
    <property type="match status" value="1"/>
</dbReference>
<dbReference type="InterPro" id="IPR018060">
    <property type="entry name" value="HTH_AraC"/>
</dbReference>
<evidence type="ECO:0000259" key="4">
    <source>
        <dbReference type="PROSITE" id="PS01124"/>
    </source>
</evidence>
<protein>
    <submittedName>
        <fullName evidence="5">Helix-turn-helix domain-containing protein</fullName>
    </submittedName>
</protein>
<gene>
    <name evidence="5" type="ORF">ACFSR5_06785</name>
</gene>
<comment type="caution">
    <text evidence="5">The sequence shown here is derived from an EMBL/GenBank/DDBJ whole genome shotgun (WGS) entry which is preliminary data.</text>
</comment>
<keyword evidence="2" id="KW-0238">DNA-binding</keyword>
<sequence>MTDLFNIYQVTPLDATAIASTANDIHSHTFEELIIGVHGAVEHFIDYRSARYEAPFVIFVTKGKVHRIQPVTVAGACDLRVIRFKSEFIPETTFHLYATYHDNANIAFQRSPCFQRLVTLYDLIQDEAAAERPDLSVVKSLLSALFIMIESERSKQHPEMDSLLSTQDITFRNFLAILEENFRRPEGVTYYAEKLFMSVRSLNLICQHIMQQSVSEIVETRKMIEAKNLLMSTDRPVADIGFELGYADKAHFSSVFKKKAGQTPTAFRAEMRRLFT</sequence>
<dbReference type="PROSITE" id="PS01124">
    <property type="entry name" value="HTH_ARAC_FAMILY_2"/>
    <property type="match status" value="1"/>
</dbReference>
<dbReference type="Proteomes" id="UP001597545">
    <property type="component" value="Unassembled WGS sequence"/>
</dbReference>
<evidence type="ECO:0000256" key="2">
    <source>
        <dbReference type="ARBA" id="ARBA00023125"/>
    </source>
</evidence>
<evidence type="ECO:0000313" key="6">
    <source>
        <dbReference type="Proteomes" id="UP001597545"/>
    </source>
</evidence>
<evidence type="ECO:0000313" key="5">
    <source>
        <dbReference type="EMBL" id="MFD2547351.1"/>
    </source>
</evidence>
<dbReference type="Pfam" id="PF12833">
    <property type="entry name" value="HTH_18"/>
    <property type="match status" value="1"/>
</dbReference>
<keyword evidence="1" id="KW-0805">Transcription regulation</keyword>
<organism evidence="5 6">
    <name type="scientific">Sphingobacterium suaedae</name>
    <dbReference type="NCBI Taxonomy" id="1686402"/>
    <lineage>
        <taxon>Bacteria</taxon>
        <taxon>Pseudomonadati</taxon>
        <taxon>Bacteroidota</taxon>
        <taxon>Sphingobacteriia</taxon>
        <taxon>Sphingobacteriales</taxon>
        <taxon>Sphingobacteriaceae</taxon>
        <taxon>Sphingobacterium</taxon>
    </lineage>
</organism>
<keyword evidence="6" id="KW-1185">Reference proteome</keyword>
<dbReference type="PROSITE" id="PS00041">
    <property type="entry name" value="HTH_ARAC_FAMILY_1"/>
    <property type="match status" value="1"/>
</dbReference>
<dbReference type="InterPro" id="IPR009057">
    <property type="entry name" value="Homeodomain-like_sf"/>
</dbReference>
<dbReference type="PANTHER" id="PTHR43280">
    <property type="entry name" value="ARAC-FAMILY TRANSCRIPTIONAL REGULATOR"/>
    <property type="match status" value="1"/>
</dbReference>
<accession>A0ABW5KEU5</accession>
<reference evidence="6" key="1">
    <citation type="journal article" date="2019" name="Int. J. Syst. Evol. Microbiol.">
        <title>The Global Catalogue of Microorganisms (GCM) 10K type strain sequencing project: providing services to taxonomists for standard genome sequencing and annotation.</title>
        <authorList>
            <consortium name="The Broad Institute Genomics Platform"/>
            <consortium name="The Broad Institute Genome Sequencing Center for Infectious Disease"/>
            <person name="Wu L."/>
            <person name="Ma J."/>
        </authorList>
    </citation>
    <scope>NUCLEOTIDE SEQUENCE [LARGE SCALE GENOMIC DNA]</scope>
    <source>
        <strain evidence="6">KCTC 42662</strain>
    </source>
</reference>
<dbReference type="EMBL" id="JBHULR010000003">
    <property type="protein sequence ID" value="MFD2547351.1"/>
    <property type="molecule type" value="Genomic_DNA"/>
</dbReference>
<keyword evidence="3" id="KW-0804">Transcription</keyword>
<dbReference type="RefSeq" id="WP_380902022.1">
    <property type="nucleotide sequence ID" value="NZ_JBHUEG010000007.1"/>
</dbReference>
<dbReference type="PANTHER" id="PTHR43280:SF32">
    <property type="entry name" value="TRANSCRIPTIONAL REGULATORY PROTEIN"/>
    <property type="match status" value="1"/>
</dbReference>